<name>A0ABR2NQX2_9ROSI</name>
<proteinExistence type="predicted"/>
<sequence>MIPWRRETAGYHRGAGAAATTAASMSKSTGATAGAPFRGPLRHLYRVTDVMKASMTNKSKDAVFHFPSNLKVSLSPTVKVKGEDEDEDGRVLEFNSC</sequence>
<evidence type="ECO:0000313" key="3">
    <source>
        <dbReference type="Proteomes" id="UP001396334"/>
    </source>
</evidence>
<feature type="compositionally biased region" description="Basic and acidic residues" evidence="1">
    <location>
        <begin position="1"/>
        <end position="10"/>
    </location>
</feature>
<evidence type="ECO:0000256" key="1">
    <source>
        <dbReference type="SAM" id="MobiDB-lite"/>
    </source>
</evidence>
<feature type="region of interest" description="Disordered" evidence="1">
    <location>
        <begin position="1"/>
        <end position="37"/>
    </location>
</feature>
<dbReference type="EMBL" id="JBBPBN010000111">
    <property type="protein sequence ID" value="KAK8978562.1"/>
    <property type="molecule type" value="Genomic_DNA"/>
</dbReference>
<keyword evidence="3" id="KW-1185">Reference proteome</keyword>
<protein>
    <submittedName>
        <fullName evidence="2">Uncharacterized protein</fullName>
    </submittedName>
</protein>
<gene>
    <name evidence="2" type="ORF">V6N11_055550</name>
</gene>
<dbReference type="Proteomes" id="UP001396334">
    <property type="component" value="Unassembled WGS sequence"/>
</dbReference>
<organism evidence="2 3">
    <name type="scientific">Hibiscus sabdariffa</name>
    <name type="common">roselle</name>
    <dbReference type="NCBI Taxonomy" id="183260"/>
    <lineage>
        <taxon>Eukaryota</taxon>
        <taxon>Viridiplantae</taxon>
        <taxon>Streptophyta</taxon>
        <taxon>Embryophyta</taxon>
        <taxon>Tracheophyta</taxon>
        <taxon>Spermatophyta</taxon>
        <taxon>Magnoliopsida</taxon>
        <taxon>eudicotyledons</taxon>
        <taxon>Gunneridae</taxon>
        <taxon>Pentapetalae</taxon>
        <taxon>rosids</taxon>
        <taxon>malvids</taxon>
        <taxon>Malvales</taxon>
        <taxon>Malvaceae</taxon>
        <taxon>Malvoideae</taxon>
        <taxon>Hibiscus</taxon>
    </lineage>
</organism>
<accession>A0ABR2NQX2</accession>
<feature type="compositionally biased region" description="Low complexity" evidence="1">
    <location>
        <begin position="11"/>
        <end position="35"/>
    </location>
</feature>
<evidence type="ECO:0000313" key="2">
    <source>
        <dbReference type="EMBL" id="KAK8978562.1"/>
    </source>
</evidence>
<reference evidence="2 3" key="1">
    <citation type="journal article" date="2024" name="G3 (Bethesda)">
        <title>Genome assembly of Hibiscus sabdariffa L. provides insights into metabolisms of medicinal natural products.</title>
        <authorList>
            <person name="Kim T."/>
        </authorList>
    </citation>
    <scope>NUCLEOTIDE SEQUENCE [LARGE SCALE GENOMIC DNA]</scope>
    <source>
        <strain evidence="2">TK-2024</strain>
        <tissue evidence="2">Old leaves</tissue>
    </source>
</reference>
<comment type="caution">
    <text evidence="2">The sequence shown here is derived from an EMBL/GenBank/DDBJ whole genome shotgun (WGS) entry which is preliminary data.</text>
</comment>